<dbReference type="PROSITE" id="PS51257">
    <property type="entry name" value="PROKAR_LIPOPROTEIN"/>
    <property type="match status" value="1"/>
</dbReference>
<organism evidence="5">
    <name type="scientific">freshwater metagenome</name>
    <dbReference type="NCBI Taxonomy" id="449393"/>
    <lineage>
        <taxon>unclassified sequences</taxon>
        <taxon>metagenomes</taxon>
        <taxon>ecological metagenomes</taxon>
    </lineage>
</organism>
<dbReference type="GO" id="GO:0042597">
    <property type="term" value="C:periplasmic space"/>
    <property type="evidence" value="ECO:0007669"/>
    <property type="project" value="UniProtKB-ARBA"/>
</dbReference>
<protein>
    <submittedName>
        <fullName evidence="5">Unannotated protein</fullName>
    </submittedName>
</protein>
<dbReference type="InterPro" id="IPR000914">
    <property type="entry name" value="SBP_5_dom"/>
</dbReference>
<dbReference type="InterPro" id="IPR039424">
    <property type="entry name" value="SBP_5"/>
</dbReference>
<dbReference type="PIRSF" id="PIRSF002741">
    <property type="entry name" value="MppA"/>
    <property type="match status" value="1"/>
</dbReference>
<dbReference type="PANTHER" id="PTHR30290:SF9">
    <property type="entry name" value="OLIGOPEPTIDE-BINDING PROTEIN APPA"/>
    <property type="match status" value="1"/>
</dbReference>
<dbReference type="Gene3D" id="3.10.105.10">
    <property type="entry name" value="Dipeptide-binding Protein, Domain 3"/>
    <property type="match status" value="1"/>
</dbReference>
<dbReference type="GO" id="GO:1904680">
    <property type="term" value="F:peptide transmembrane transporter activity"/>
    <property type="evidence" value="ECO:0007669"/>
    <property type="project" value="TreeGrafter"/>
</dbReference>
<dbReference type="GO" id="GO:0015833">
    <property type="term" value="P:peptide transport"/>
    <property type="evidence" value="ECO:0007669"/>
    <property type="project" value="TreeGrafter"/>
</dbReference>
<reference evidence="5" key="1">
    <citation type="submission" date="2020-05" db="EMBL/GenBank/DDBJ databases">
        <authorList>
            <person name="Chiriac C."/>
            <person name="Salcher M."/>
            <person name="Ghai R."/>
            <person name="Kavagutti S V."/>
        </authorList>
    </citation>
    <scope>NUCLEOTIDE SEQUENCE</scope>
</reference>
<dbReference type="GO" id="GO:0043190">
    <property type="term" value="C:ATP-binding cassette (ABC) transporter complex"/>
    <property type="evidence" value="ECO:0007669"/>
    <property type="project" value="InterPro"/>
</dbReference>
<keyword evidence="3" id="KW-0732">Signal</keyword>
<keyword evidence="2" id="KW-0813">Transport</keyword>
<dbReference type="InterPro" id="IPR030678">
    <property type="entry name" value="Peptide/Ni-bd"/>
</dbReference>
<comment type="similarity">
    <text evidence="1">Belongs to the bacterial solute-binding protein 5 family.</text>
</comment>
<feature type="domain" description="Solute-binding protein family 5" evidence="4">
    <location>
        <begin position="86"/>
        <end position="432"/>
    </location>
</feature>
<dbReference type="Gene3D" id="3.40.190.10">
    <property type="entry name" value="Periplasmic binding protein-like II"/>
    <property type="match status" value="1"/>
</dbReference>
<name>A0A6J6FZ75_9ZZZZ</name>
<dbReference type="CDD" id="cd00995">
    <property type="entry name" value="PBP2_NikA_DppA_OppA_like"/>
    <property type="match status" value="1"/>
</dbReference>
<dbReference type="AlphaFoldDB" id="A0A6J6FZ75"/>
<sequence>MFSSRMNLQSLKRTSGLLAAGLLAATLLSCGSSDPASTSQYGGTIEVGIFDTFPGFCVSNNPANSALMATRTVYETLFERSTTGEMIGLLAASATPSADLLTWTVALRTGITFHDGAPFNSSAVVSNFNAITGRIAAGAYAAGGLTGLGSKSYTIGTGTAFTANILSFTAIDDATVEFTLDRPQNDFPATLYASGRFFMRSPAQLVDQNTCSTTAVGTGPFTLKSWTTSSMTVVRNPNYWRTNPANDEKLPYLDQITFVNVKETSQRASSVRSGTLTAAMFSSASEGTIIKDLRTRSSEVAEYRSATEYYPSLWLNQGKPGSPFAELSARKAVLSCLDRVNYLKVRLDNEGELATSIVGKDSIMYSSKNYPKYDVQASRAYVQDYMKATGKSSLTFVFPTDTSSASQANARFLKNMWENCDIKANIVIDETAVLIGKAFNSSPDVKSGQYYNAYDLLPLLVFEGNDVSFNLPFIVTNAYSSTSRNPVKALFQTNVGAVLGLTHHADNKVDDFFYQGQAAMSQTDAKNYYSQGTSYLQENAFLGSIANIYYSIFTSPKLKGVGDLTIDSGKSQRVVTNWGIDWTGVYLQP</sequence>
<accession>A0A6J6FZ75</accession>
<proteinExistence type="inferred from homology"/>
<gene>
    <name evidence="5" type="ORF">UFOPK1808_00227</name>
</gene>
<dbReference type="Pfam" id="PF00496">
    <property type="entry name" value="SBP_bac_5"/>
    <property type="match status" value="1"/>
</dbReference>
<dbReference type="EMBL" id="CAEZUL010000013">
    <property type="protein sequence ID" value="CAB4592274.1"/>
    <property type="molecule type" value="Genomic_DNA"/>
</dbReference>
<evidence type="ECO:0000256" key="3">
    <source>
        <dbReference type="ARBA" id="ARBA00022729"/>
    </source>
</evidence>
<evidence type="ECO:0000313" key="5">
    <source>
        <dbReference type="EMBL" id="CAB4592274.1"/>
    </source>
</evidence>
<evidence type="ECO:0000259" key="4">
    <source>
        <dbReference type="Pfam" id="PF00496"/>
    </source>
</evidence>
<dbReference type="PANTHER" id="PTHR30290">
    <property type="entry name" value="PERIPLASMIC BINDING COMPONENT OF ABC TRANSPORTER"/>
    <property type="match status" value="1"/>
</dbReference>
<dbReference type="SUPFAM" id="SSF53850">
    <property type="entry name" value="Periplasmic binding protein-like II"/>
    <property type="match status" value="1"/>
</dbReference>
<evidence type="ECO:0000256" key="2">
    <source>
        <dbReference type="ARBA" id="ARBA00022448"/>
    </source>
</evidence>
<evidence type="ECO:0000256" key="1">
    <source>
        <dbReference type="ARBA" id="ARBA00005695"/>
    </source>
</evidence>